<accession>A0A1X7SPE5</accession>
<dbReference type="InParanoid" id="A0A1X7SPE5"/>
<dbReference type="AlphaFoldDB" id="A0A1X7SPE5"/>
<name>A0A1X7SPE5_AMPQE</name>
<dbReference type="EnsemblMetazoa" id="Aqu2.1.03968_001">
    <property type="protein sequence ID" value="Aqu2.1.03968_001"/>
    <property type="gene ID" value="Aqu2.1.03968"/>
</dbReference>
<sequence length="120" mass="13191">MEGGTLVLTIQQIGDEREGEAIRESKIQPTVLRHEGGNATRGVYYTVIDLMFIYTIGGLQSNFSFNPSVPKLKYSVNKTLNDITFTPITSTDDNIIEGDETIRVIIVFGGGSNDPNDHNV</sequence>
<protein>
    <submittedName>
        <fullName evidence="1">Uncharacterized protein</fullName>
    </submittedName>
</protein>
<reference evidence="1" key="1">
    <citation type="submission" date="2017-05" db="UniProtKB">
        <authorList>
            <consortium name="EnsemblMetazoa"/>
        </authorList>
    </citation>
    <scope>IDENTIFICATION</scope>
</reference>
<organism evidence="1">
    <name type="scientific">Amphimedon queenslandica</name>
    <name type="common">Sponge</name>
    <dbReference type="NCBI Taxonomy" id="400682"/>
    <lineage>
        <taxon>Eukaryota</taxon>
        <taxon>Metazoa</taxon>
        <taxon>Porifera</taxon>
        <taxon>Demospongiae</taxon>
        <taxon>Heteroscleromorpha</taxon>
        <taxon>Haplosclerida</taxon>
        <taxon>Niphatidae</taxon>
        <taxon>Amphimedon</taxon>
    </lineage>
</organism>
<evidence type="ECO:0000313" key="1">
    <source>
        <dbReference type="EnsemblMetazoa" id="Aqu2.1.03968_001"/>
    </source>
</evidence>
<proteinExistence type="predicted"/>